<protein>
    <submittedName>
        <fullName evidence="4">2-aminoethanethiol dioxygenase</fullName>
    </submittedName>
</protein>
<comment type="caution">
    <text evidence="4">The sequence shown here is derived from an EMBL/GenBank/DDBJ whole genome shotgun (WGS) entry which is preliminary data.</text>
</comment>
<evidence type="ECO:0000256" key="3">
    <source>
        <dbReference type="ARBA" id="ARBA00023004"/>
    </source>
</evidence>
<keyword evidence="3" id="KW-0408">Iron</keyword>
<evidence type="ECO:0000256" key="2">
    <source>
        <dbReference type="ARBA" id="ARBA00023002"/>
    </source>
</evidence>
<gene>
    <name evidence="4" type="ORF">ElyMa_006789100</name>
</gene>
<keyword evidence="5" id="KW-1185">Reference proteome</keyword>
<accession>A0AAV4J1L0</accession>
<dbReference type="InterPro" id="IPR012864">
    <property type="entry name" value="PCO/ADO"/>
</dbReference>
<dbReference type="AlphaFoldDB" id="A0AAV4J1L0"/>
<dbReference type="Proteomes" id="UP000762676">
    <property type="component" value="Unassembled WGS sequence"/>
</dbReference>
<proteinExistence type="predicted"/>
<dbReference type="Gene3D" id="2.60.120.10">
    <property type="entry name" value="Jelly Rolls"/>
    <property type="match status" value="1"/>
</dbReference>
<keyword evidence="2" id="KW-0560">Oxidoreductase</keyword>
<keyword evidence="1" id="KW-0479">Metal-binding</keyword>
<dbReference type="SUPFAM" id="SSF51182">
    <property type="entry name" value="RmlC-like cupins"/>
    <property type="match status" value="1"/>
</dbReference>
<dbReference type="GO" id="GO:0046872">
    <property type="term" value="F:metal ion binding"/>
    <property type="evidence" value="ECO:0007669"/>
    <property type="project" value="UniProtKB-KW"/>
</dbReference>
<dbReference type="PANTHER" id="PTHR22966">
    <property type="entry name" value="2-AMINOETHANETHIOL DIOXYGENASE"/>
    <property type="match status" value="1"/>
</dbReference>
<evidence type="ECO:0000256" key="1">
    <source>
        <dbReference type="ARBA" id="ARBA00022723"/>
    </source>
</evidence>
<dbReference type="GO" id="GO:0016702">
    <property type="term" value="F:oxidoreductase activity, acting on single donors with incorporation of molecular oxygen, incorporation of two atoms of oxygen"/>
    <property type="evidence" value="ECO:0007669"/>
    <property type="project" value="InterPro"/>
</dbReference>
<dbReference type="CDD" id="cd20289">
    <property type="entry name" value="cupin_ADO"/>
    <property type="match status" value="1"/>
</dbReference>
<dbReference type="InterPro" id="IPR014710">
    <property type="entry name" value="RmlC-like_jellyroll"/>
</dbReference>
<dbReference type="GO" id="GO:0005739">
    <property type="term" value="C:mitochondrion"/>
    <property type="evidence" value="ECO:0007669"/>
    <property type="project" value="TreeGrafter"/>
</dbReference>
<dbReference type="Pfam" id="PF07847">
    <property type="entry name" value="PCO_ADO"/>
    <property type="match status" value="1"/>
</dbReference>
<sequence length="245" mass="27646">MPKMATPIQRLAHLSYKIFGSQSNDIVTKDKLYPLIQSMNEIKAGDLNFDPNEVVTRDEALKMRGDMAPVTVMNVHQNRHFTMAVFIVKTGGSLPLHDHPNMFGLLKVISGSVKITSYTKVDPQPLPKDVQFPGAHSPYILTVKRNQDVILADSDHCCFLSPSEGNFHEIKPLTDVAAFLDILAPPYNSMDRECSYYKELPLHSPDHEDICWLTEISHPRSYWCDVLNYKGPLLNPIDYSSEDSS</sequence>
<reference evidence="4 5" key="1">
    <citation type="journal article" date="2021" name="Elife">
        <title>Chloroplast acquisition without the gene transfer in kleptoplastic sea slugs, Plakobranchus ocellatus.</title>
        <authorList>
            <person name="Maeda T."/>
            <person name="Takahashi S."/>
            <person name="Yoshida T."/>
            <person name="Shimamura S."/>
            <person name="Takaki Y."/>
            <person name="Nagai Y."/>
            <person name="Toyoda A."/>
            <person name="Suzuki Y."/>
            <person name="Arimoto A."/>
            <person name="Ishii H."/>
            <person name="Satoh N."/>
            <person name="Nishiyama T."/>
            <person name="Hasebe M."/>
            <person name="Maruyama T."/>
            <person name="Minagawa J."/>
            <person name="Obokata J."/>
            <person name="Shigenobu S."/>
        </authorList>
    </citation>
    <scope>NUCLEOTIDE SEQUENCE [LARGE SCALE GENOMIC DNA]</scope>
</reference>
<keyword evidence="4" id="KW-0223">Dioxygenase</keyword>
<evidence type="ECO:0000313" key="5">
    <source>
        <dbReference type="Proteomes" id="UP000762676"/>
    </source>
</evidence>
<organism evidence="4 5">
    <name type="scientific">Elysia marginata</name>
    <dbReference type="NCBI Taxonomy" id="1093978"/>
    <lineage>
        <taxon>Eukaryota</taxon>
        <taxon>Metazoa</taxon>
        <taxon>Spiralia</taxon>
        <taxon>Lophotrochozoa</taxon>
        <taxon>Mollusca</taxon>
        <taxon>Gastropoda</taxon>
        <taxon>Heterobranchia</taxon>
        <taxon>Euthyneura</taxon>
        <taxon>Panpulmonata</taxon>
        <taxon>Sacoglossa</taxon>
        <taxon>Placobranchoidea</taxon>
        <taxon>Plakobranchidae</taxon>
        <taxon>Elysia</taxon>
    </lineage>
</organism>
<dbReference type="PANTHER" id="PTHR22966:SF61">
    <property type="entry name" value="2-AMINOETHANETHIOL DIOXYGENASE"/>
    <property type="match status" value="1"/>
</dbReference>
<dbReference type="InterPro" id="IPR011051">
    <property type="entry name" value="RmlC_Cupin_sf"/>
</dbReference>
<name>A0AAV4J1L0_9GAST</name>
<dbReference type="EMBL" id="BMAT01013603">
    <property type="protein sequence ID" value="GFS16186.1"/>
    <property type="molecule type" value="Genomic_DNA"/>
</dbReference>
<evidence type="ECO:0000313" key="4">
    <source>
        <dbReference type="EMBL" id="GFS16186.1"/>
    </source>
</evidence>